<proteinExistence type="evidence at transcript level"/>
<dbReference type="PANTHER" id="PTHR32343:SF22">
    <property type="entry name" value="LD29830P"/>
    <property type="match status" value="1"/>
</dbReference>
<sequence length="79" mass="9073">MLGYYPVRVLPSKTAIAPVNPTFLPRTEEEREMCARTIYCTNIDKKVSQSDLKAFFETLCGFSLEIAWRLSSFYSHSLC</sequence>
<evidence type="ECO:0008006" key="2">
    <source>
        <dbReference type="Google" id="ProtNLM"/>
    </source>
</evidence>
<dbReference type="EMBL" id="BT122300">
    <property type="protein sequence ID" value="ADE75689.1"/>
    <property type="molecule type" value="mRNA"/>
</dbReference>
<evidence type="ECO:0000313" key="1">
    <source>
        <dbReference type="EMBL" id="ADE75689.1"/>
    </source>
</evidence>
<dbReference type="AlphaFoldDB" id="D5A820"/>
<accession>D5A820</accession>
<name>D5A820_PICSI</name>
<organism evidence="1">
    <name type="scientific">Picea sitchensis</name>
    <name type="common">Sitka spruce</name>
    <name type="synonym">Pinus sitchensis</name>
    <dbReference type="NCBI Taxonomy" id="3332"/>
    <lineage>
        <taxon>Eukaryota</taxon>
        <taxon>Viridiplantae</taxon>
        <taxon>Streptophyta</taxon>
        <taxon>Embryophyta</taxon>
        <taxon>Tracheophyta</taxon>
        <taxon>Spermatophyta</taxon>
        <taxon>Pinopsida</taxon>
        <taxon>Pinidae</taxon>
        <taxon>Conifers I</taxon>
        <taxon>Pinales</taxon>
        <taxon>Pinaceae</taxon>
        <taxon>Picea</taxon>
    </lineage>
</organism>
<reference evidence="1" key="1">
    <citation type="submission" date="2010-04" db="EMBL/GenBank/DDBJ databases">
        <authorList>
            <person name="Reid K.E."/>
            <person name="Liao N."/>
            <person name="Chan S."/>
            <person name="Docking R."/>
            <person name="Taylor G."/>
            <person name="Moore R."/>
            <person name="Mayo M."/>
            <person name="Munro S."/>
            <person name="King J."/>
            <person name="Yanchuk A."/>
            <person name="Holt R."/>
            <person name="Jones S."/>
            <person name="Marra M."/>
            <person name="Ritland C.E."/>
            <person name="Ritland K."/>
            <person name="Bohlmann J."/>
        </authorList>
    </citation>
    <scope>NUCLEOTIDE SEQUENCE</scope>
    <source>
        <tissue evidence="1">Buds collected with no treatment. Collection October 2007</tissue>
    </source>
</reference>
<dbReference type="PANTHER" id="PTHR32343">
    <property type="entry name" value="SERINE/ARGININE-RICH SPLICING FACTOR"/>
    <property type="match status" value="1"/>
</dbReference>
<protein>
    <recommendedName>
        <fullName evidence="2">RRM domain-containing protein</fullName>
    </recommendedName>
</protein>